<dbReference type="Proteomes" id="UP000654922">
    <property type="component" value="Unassembled WGS sequence"/>
</dbReference>
<feature type="compositionally biased region" description="Basic residues" evidence="3">
    <location>
        <begin position="1"/>
        <end position="13"/>
    </location>
</feature>
<dbReference type="Pfam" id="PF00271">
    <property type="entry name" value="Helicase_C"/>
    <property type="match status" value="1"/>
</dbReference>
<organism evidence="6 7">
    <name type="scientific">Aspergillus felis</name>
    <dbReference type="NCBI Taxonomy" id="1287682"/>
    <lineage>
        <taxon>Eukaryota</taxon>
        <taxon>Fungi</taxon>
        <taxon>Dikarya</taxon>
        <taxon>Ascomycota</taxon>
        <taxon>Pezizomycotina</taxon>
        <taxon>Eurotiomycetes</taxon>
        <taxon>Eurotiomycetidae</taxon>
        <taxon>Eurotiales</taxon>
        <taxon>Aspergillaceae</taxon>
        <taxon>Aspergillus</taxon>
        <taxon>Aspergillus subgen. Fumigati</taxon>
    </lineage>
</organism>
<accession>A0A8H6V047</accession>
<feature type="compositionally biased region" description="Polar residues" evidence="3">
    <location>
        <begin position="170"/>
        <end position="188"/>
    </location>
</feature>
<protein>
    <recommendedName>
        <fullName evidence="8">DEAD/DEAH box helicase</fullName>
    </recommendedName>
</protein>
<dbReference type="InterPro" id="IPR027417">
    <property type="entry name" value="P-loop_NTPase"/>
</dbReference>
<dbReference type="PANTHER" id="PTHR47957">
    <property type="entry name" value="ATP-DEPENDENT HELICASE HRQ1"/>
    <property type="match status" value="1"/>
</dbReference>
<dbReference type="SMART" id="SM00487">
    <property type="entry name" value="DEXDc"/>
    <property type="match status" value="1"/>
</dbReference>
<dbReference type="GO" id="GO:0005524">
    <property type="term" value="F:ATP binding"/>
    <property type="evidence" value="ECO:0007669"/>
    <property type="project" value="UniProtKB-KW"/>
</dbReference>
<dbReference type="PROSITE" id="PS51192">
    <property type="entry name" value="HELICASE_ATP_BIND_1"/>
    <property type="match status" value="1"/>
</dbReference>
<dbReference type="InterPro" id="IPR001650">
    <property type="entry name" value="Helicase_C-like"/>
</dbReference>
<gene>
    <name evidence="6" type="ORF">CNMCM5623_001908</name>
</gene>
<dbReference type="InterPro" id="IPR014001">
    <property type="entry name" value="Helicase_ATP-bd"/>
</dbReference>
<dbReference type="Pfam" id="PF22982">
    <property type="entry name" value="WHD_HRQ1"/>
    <property type="match status" value="1"/>
</dbReference>
<dbReference type="Pfam" id="PF00270">
    <property type="entry name" value="DEAD"/>
    <property type="match status" value="1"/>
</dbReference>
<keyword evidence="2" id="KW-0067">ATP-binding</keyword>
<evidence type="ECO:0000256" key="1">
    <source>
        <dbReference type="ARBA" id="ARBA00022741"/>
    </source>
</evidence>
<feature type="domain" description="Helicase C-terminal" evidence="5">
    <location>
        <begin position="594"/>
        <end position="747"/>
    </location>
</feature>
<keyword evidence="1" id="KW-0547">Nucleotide-binding</keyword>
<evidence type="ECO:0008006" key="8">
    <source>
        <dbReference type="Google" id="ProtNLM"/>
    </source>
</evidence>
<dbReference type="EMBL" id="JACBAE010001249">
    <property type="protein sequence ID" value="KAF7169100.1"/>
    <property type="molecule type" value="Genomic_DNA"/>
</dbReference>
<reference evidence="6" key="1">
    <citation type="submission" date="2020-06" db="EMBL/GenBank/DDBJ databases">
        <title>Draft genome sequences of strains closely related to Aspergillus parafelis and Aspergillus hiratsukae.</title>
        <authorList>
            <person name="Dos Santos R.A.C."/>
            <person name="Rivero-Menendez O."/>
            <person name="Steenwyk J.L."/>
            <person name="Mead M.E."/>
            <person name="Goldman G.H."/>
            <person name="Alastruey-Izquierdo A."/>
            <person name="Rokas A."/>
        </authorList>
    </citation>
    <scope>NUCLEOTIDE SEQUENCE</scope>
    <source>
        <strain evidence="6">CNM-CM5623</strain>
    </source>
</reference>
<dbReference type="SUPFAM" id="SSF52540">
    <property type="entry name" value="P-loop containing nucleoside triphosphate hydrolases"/>
    <property type="match status" value="1"/>
</dbReference>
<dbReference type="GO" id="GO:0005634">
    <property type="term" value="C:nucleus"/>
    <property type="evidence" value="ECO:0007669"/>
    <property type="project" value="TreeGrafter"/>
</dbReference>
<dbReference type="PANTHER" id="PTHR47957:SF3">
    <property type="entry name" value="ATP-DEPENDENT HELICASE HRQ1"/>
    <property type="match status" value="1"/>
</dbReference>
<name>A0A8H6V047_9EURO</name>
<dbReference type="SMART" id="SM00490">
    <property type="entry name" value="HELICc"/>
    <property type="match status" value="1"/>
</dbReference>
<feature type="compositionally biased region" description="Polar residues" evidence="3">
    <location>
        <begin position="34"/>
        <end position="58"/>
    </location>
</feature>
<dbReference type="AlphaFoldDB" id="A0A8H6V047"/>
<dbReference type="CDD" id="cd17923">
    <property type="entry name" value="DEXHc_Hrq1-like"/>
    <property type="match status" value="1"/>
</dbReference>
<sequence>MDPTTSRKRKRGSKSSNTELSPLSAPISAGVDTLTHQTRSPTHFPGTLNTRSNQHSSFQHGALRHLEISLPPGNTGKIGTSLQGFKRLSRTYRALNIAYTFFCSKHHLPPTFDRLRSAIEAQGQGSTLSVEDMARIKALIPQSVRLQLHSIPGEDLIGLGSDRNEIARSDQGSPIQNRSEPTCSSSPSLDLDRKDVILFDFVDEDGGQIHSRKRPDYGESYRNARHNQPILVYSQKQMLRIIEKRNKRYEEAVEAFAAKCCTRDLDPFEELNKQKDYFIPVSTYTDISPASDHKNANSFLAQERKSVSEILAEIREMDWYVDQIVPGGHQVFDPRPPVYGSLAFSLSQNLVNALYNAEGITNFYAHQAEAINYLLNGFNVIVSTSTNSGKSLIYHVPMIHRLEQDSNTRGLYIFPTKALAQDQRRRVTALLSYMDDLKHVPVYTFDGDTPIVNRDVIRHTGRIIFTNPDTLHVSILPQHSRWRDFLKNLMFVVVDELHVYNGLFGSHMAFIMRRLRRVCAAIGNTHIRFVSCSATVAQPEEHMKAIFGVDTVKTVDYDGSPSGRKEHVSWNPPLRALNDPTSGRRDGIAEAARLFCHLILKGAKVLAFCKTRFHCELLLRTIQNEFRVSGKPEAARLVSAYRGGYSPQERRQIEVDMYESKLFGIVATSALELGVDIASLDAVISLGFPRSVSNLRQQIGRAGRRNKDSLSIFIGLDSALDQYFMQNPSQIFESALSQFHVDLENEVLLERHLQCAAFELPVQPDIDSSYFGEQLTHVIKTSLTRDNFGLYHPSPKLLPNPSTHVPIRESHDDAIAIIDTTSQLNRVLEQCERTRAMSYMYEGGIFLHQGEKYIINDFDLDKRLILVARTNVDWFTSQRDFTDIDPVRTDSIQLIRNTPSSCRAFLGSLKVESRVFGYFKRDRNGKIFDSISLENPPIVTFRTGIWLNVPIGAFDTLASKRLNMAAAIHAAEHALLSLMPIFANSMPGDIKTDCKLPIKELPPIKMSSQRSFIPTCAEGSPRPTRQRPGRLIFYDTRGESAGSGLVKKALGCIGELLRQALSRIESCPCVNPRGCNECVWETDCEGQNTIMSKAGASVILRFLLGWDVDVDSLPSGDSNEGKSSELAAGLVTVIPAPEAS</sequence>
<feature type="region of interest" description="Disordered" evidence="3">
    <location>
        <begin position="165"/>
        <end position="189"/>
    </location>
</feature>
<dbReference type="InterPro" id="IPR055227">
    <property type="entry name" value="HRQ1_WHD"/>
</dbReference>
<dbReference type="OrthoDB" id="18781at2759"/>
<proteinExistence type="predicted"/>
<evidence type="ECO:0000256" key="3">
    <source>
        <dbReference type="SAM" id="MobiDB-lite"/>
    </source>
</evidence>
<dbReference type="Pfam" id="PF09369">
    <property type="entry name" value="MZB"/>
    <property type="match status" value="1"/>
</dbReference>
<evidence type="ECO:0000313" key="7">
    <source>
        <dbReference type="Proteomes" id="UP000654922"/>
    </source>
</evidence>
<evidence type="ECO:0000256" key="2">
    <source>
        <dbReference type="ARBA" id="ARBA00022840"/>
    </source>
</evidence>
<dbReference type="InterPro" id="IPR018973">
    <property type="entry name" value="MZB"/>
</dbReference>
<evidence type="ECO:0000259" key="4">
    <source>
        <dbReference type="PROSITE" id="PS51192"/>
    </source>
</evidence>
<feature type="region of interest" description="Disordered" evidence="3">
    <location>
        <begin position="1"/>
        <end position="58"/>
    </location>
</feature>
<comment type="caution">
    <text evidence="6">The sequence shown here is derived from an EMBL/GenBank/DDBJ whole genome shotgun (WGS) entry which is preliminary data.</text>
</comment>
<dbReference type="GO" id="GO:0003676">
    <property type="term" value="F:nucleic acid binding"/>
    <property type="evidence" value="ECO:0007669"/>
    <property type="project" value="InterPro"/>
</dbReference>
<dbReference type="CDD" id="cd18797">
    <property type="entry name" value="SF2_C_Hrq"/>
    <property type="match status" value="1"/>
</dbReference>
<dbReference type="GO" id="GO:0006289">
    <property type="term" value="P:nucleotide-excision repair"/>
    <property type="evidence" value="ECO:0007669"/>
    <property type="project" value="TreeGrafter"/>
</dbReference>
<dbReference type="Gene3D" id="3.40.50.300">
    <property type="entry name" value="P-loop containing nucleotide triphosphate hydrolases"/>
    <property type="match status" value="2"/>
</dbReference>
<dbReference type="GO" id="GO:0043138">
    <property type="term" value="F:3'-5' DNA helicase activity"/>
    <property type="evidence" value="ECO:0007669"/>
    <property type="project" value="TreeGrafter"/>
</dbReference>
<dbReference type="GO" id="GO:0036297">
    <property type="term" value="P:interstrand cross-link repair"/>
    <property type="evidence" value="ECO:0007669"/>
    <property type="project" value="TreeGrafter"/>
</dbReference>
<evidence type="ECO:0000259" key="5">
    <source>
        <dbReference type="PROSITE" id="PS51194"/>
    </source>
</evidence>
<dbReference type="InterPro" id="IPR011545">
    <property type="entry name" value="DEAD/DEAH_box_helicase_dom"/>
</dbReference>
<dbReference type="PROSITE" id="PS51194">
    <property type="entry name" value="HELICASE_CTER"/>
    <property type="match status" value="1"/>
</dbReference>
<feature type="domain" description="Helicase ATP-binding" evidence="4">
    <location>
        <begin position="371"/>
        <end position="554"/>
    </location>
</feature>
<evidence type="ECO:0000313" key="6">
    <source>
        <dbReference type="EMBL" id="KAF7169100.1"/>
    </source>
</evidence>